<name>A0A418VNK6_RHOPL</name>
<protein>
    <submittedName>
        <fullName evidence="1">Uncharacterized protein</fullName>
    </submittedName>
</protein>
<dbReference type="AlphaFoldDB" id="A0A418VNK6"/>
<dbReference type="OrthoDB" id="9816424at2"/>
<sequence length="380" mass="42639">MQLSRRSFLASIASIALIGTRRAGANERRPLVGAIRWDAWYSPGTTATSAVERTLSPLQYRWRLPFFAKAPRDPTASITLPPASQQLIDLEIEQASYAGLDYWAFVAYGNGNPMSTALHYYLSSKKSHLVKFCFFTELARWGSTHEPPTLAREHIELMKRPEYVRVNDGRPLYFLGFIDKRLLTQRWGGPHGLIERLDQFRSEAVKAGVGNPYIVLAGPFDQANSWTSLGGDAIGAYSLGDARGSGDYSSLRRSVEERWRTLSRNNLAFIPTVMAGLDRRPRVEHPVPWEPSQKPNAGMDYYYGQPNSLELSDHIKHAIEFVASQPPHLRAPAILIYAWNENDEGGWLIPTLPCNTKHLEDARRALKPAPESPPPSCSLR</sequence>
<gene>
    <name evidence="1" type="ORF">D4Q52_02435</name>
</gene>
<evidence type="ECO:0000313" key="2">
    <source>
        <dbReference type="Proteomes" id="UP000285523"/>
    </source>
</evidence>
<proteinExistence type="predicted"/>
<dbReference type="EMBL" id="QYYD01000002">
    <property type="protein sequence ID" value="RJF77786.1"/>
    <property type="molecule type" value="Genomic_DNA"/>
</dbReference>
<evidence type="ECO:0000313" key="1">
    <source>
        <dbReference type="EMBL" id="RJF77786.1"/>
    </source>
</evidence>
<organism evidence="1 2">
    <name type="scientific">Rhodopseudomonas palustris</name>
    <dbReference type="NCBI Taxonomy" id="1076"/>
    <lineage>
        <taxon>Bacteria</taxon>
        <taxon>Pseudomonadati</taxon>
        <taxon>Pseudomonadota</taxon>
        <taxon>Alphaproteobacteria</taxon>
        <taxon>Hyphomicrobiales</taxon>
        <taxon>Nitrobacteraceae</taxon>
        <taxon>Rhodopseudomonas</taxon>
    </lineage>
</organism>
<reference evidence="1 2" key="1">
    <citation type="submission" date="2018-09" db="EMBL/GenBank/DDBJ databases">
        <title>Draft genome sequence of Rhodopseudomonas palustris 2.1.18.</title>
        <authorList>
            <person name="Robertson S.L."/>
            <person name="Meyer T.E."/>
            <person name="Kyndt J.A."/>
        </authorList>
    </citation>
    <scope>NUCLEOTIDE SEQUENCE [LARGE SCALE GENOMIC DNA]</scope>
    <source>
        <strain evidence="1 2">2.1.18</strain>
    </source>
</reference>
<accession>A0A418VNK6</accession>
<dbReference type="Proteomes" id="UP000285523">
    <property type="component" value="Unassembled WGS sequence"/>
</dbReference>
<comment type="caution">
    <text evidence="1">The sequence shown here is derived from an EMBL/GenBank/DDBJ whole genome shotgun (WGS) entry which is preliminary data.</text>
</comment>
<dbReference type="Gene3D" id="3.20.20.80">
    <property type="entry name" value="Glycosidases"/>
    <property type="match status" value="1"/>
</dbReference>